<proteinExistence type="inferred from homology"/>
<reference evidence="8" key="1">
    <citation type="submission" date="2023-07" db="EMBL/GenBank/DDBJ databases">
        <title>A draft genome of Kazachstania heterogenica Y-27499.</title>
        <authorList>
            <person name="Donic C."/>
            <person name="Kralova J.S."/>
            <person name="Fidel L."/>
            <person name="Ben-Dor S."/>
            <person name="Jung S."/>
        </authorList>
    </citation>
    <scope>NUCLEOTIDE SEQUENCE [LARGE SCALE GENOMIC DNA]</scope>
    <source>
        <strain evidence="8">Y27499</strain>
    </source>
</reference>
<dbReference type="Gene3D" id="3.30.780.10">
    <property type="entry name" value="SUI1-like domain"/>
    <property type="match status" value="1"/>
</dbReference>
<dbReference type="Proteomes" id="UP001306508">
    <property type="component" value="Unassembled WGS sequence"/>
</dbReference>
<name>A0AAN7ZT70_9SACH</name>
<evidence type="ECO:0000256" key="5">
    <source>
        <dbReference type="ARBA" id="ARBA00023274"/>
    </source>
</evidence>
<evidence type="ECO:0000313" key="7">
    <source>
        <dbReference type="EMBL" id="KAK5781769.1"/>
    </source>
</evidence>
<evidence type="ECO:0000313" key="8">
    <source>
        <dbReference type="Proteomes" id="UP001306508"/>
    </source>
</evidence>
<evidence type="ECO:0000256" key="3">
    <source>
        <dbReference type="ARBA" id="ARBA00022980"/>
    </source>
</evidence>
<comment type="similarity">
    <text evidence="2">Belongs to the mitochondrion-specific ribosomal protein mL49 family.</text>
</comment>
<keyword evidence="3" id="KW-0689">Ribosomal protein</keyword>
<comment type="caution">
    <text evidence="7">The sequence shown here is derived from an EMBL/GenBank/DDBJ whole genome shotgun (WGS) entry which is preliminary data.</text>
</comment>
<dbReference type="Pfam" id="PF05046">
    <property type="entry name" value="Img2"/>
    <property type="match status" value="1"/>
</dbReference>
<organism evidence="7 8">
    <name type="scientific">Arxiozyma heterogenica</name>
    <dbReference type="NCBI Taxonomy" id="278026"/>
    <lineage>
        <taxon>Eukaryota</taxon>
        <taxon>Fungi</taxon>
        <taxon>Dikarya</taxon>
        <taxon>Ascomycota</taxon>
        <taxon>Saccharomycotina</taxon>
        <taxon>Saccharomycetes</taxon>
        <taxon>Saccharomycetales</taxon>
        <taxon>Saccharomycetaceae</taxon>
        <taxon>Arxiozyma</taxon>
    </lineage>
</organism>
<evidence type="ECO:0000256" key="1">
    <source>
        <dbReference type="ARBA" id="ARBA00004173"/>
    </source>
</evidence>
<sequence length="142" mass="16235">MTLITRRFVQTRNILKLTSLRFHSTNEMVDSTLAKSLFPKLEDVKQQDMTPLNNSVVNRGKYFVGRSETGNLPVYTEYLGGGNKVVTEIKKIRGDPVQLKIDLQERLPFIDKKNWRVVAVSNKIVVKGNYCSEIKKVLSTTF</sequence>
<dbReference type="AlphaFoldDB" id="A0AAN7ZT70"/>
<dbReference type="InterPro" id="IPR007740">
    <property type="entry name" value="Ribosomal_mL49"/>
</dbReference>
<accession>A0AAN7ZT70</accession>
<protein>
    <recommendedName>
        <fullName evidence="6">Large ribosomal subunit protein mL49</fullName>
    </recommendedName>
</protein>
<comment type="subcellular location">
    <subcellularLocation>
        <location evidence="1">Mitochondrion</location>
    </subcellularLocation>
</comment>
<dbReference type="PANTHER" id="PTHR13477">
    <property type="entry name" value="MITOCHONDRIAL 39S RIBOSOMAL PROTEIN L49"/>
    <property type="match status" value="1"/>
</dbReference>
<dbReference type="PANTHER" id="PTHR13477:SF0">
    <property type="entry name" value="LARGE RIBOSOMAL SUBUNIT PROTEIN ML49"/>
    <property type="match status" value="1"/>
</dbReference>
<dbReference type="EMBL" id="JAWIZZ010000031">
    <property type="protein sequence ID" value="KAK5781769.1"/>
    <property type="molecule type" value="Genomic_DNA"/>
</dbReference>
<keyword evidence="4" id="KW-0496">Mitochondrion</keyword>
<gene>
    <name evidence="7" type="ORF">RI543_000955</name>
</gene>
<evidence type="ECO:0000256" key="2">
    <source>
        <dbReference type="ARBA" id="ARBA00005677"/>
    </source>
</evidence>
<dbReference type="GO" id="GO:0006412">
    <property type="term" value="P:translation"/>
    <property type="evidence" value="ECO:0007669"/>
    <property type="project" value="InterPro"/>
</dbReference>
<keyword evidence="8" id="KW-1185">Reference proteome</keyword>
<dbReference type="GO" id="GO:0005762">
    <property type="term" value="C:mitochondrial large ribosomal subunit"/>
    <property type="evidence" value="ECO:0007669"/>
    <property type="project" value="TreeGrafter"/>
</dbReference>
<keyword evidence="5" id="KW-0687">Ribonucleoprotein</keyword>
<evidence type="ECO:0000256" key="4">
    <source>
        <dbReference type="ARBA" id="ARBA00023128"/>
    </source>
</evidence>
<dbReference type="GO" id="GO:0003735">
    <property type="term" value="F:structural constituent of ribosome"/>
    <property type="evidence" value="ECO:0007669"/>
    <property type="project" value="InterPro"/>
</dbReference>
<evidence type="ECO:0000256" key="6">
    <source>
        <dbReference type="ARBA" id="ARBA00035191"/>
    </source>
</evidence>